<organism evidence="2 3">
    <name type="scientific">Lentinus tigrinus ALCF2SS1-6</name>
    <dbReference type="NCBI Taxonomy" id="1328759"/>
    <lineage>
        <taxon>Eukaryota</taxon>
        <taxon>Fungi</taxon>
        <taxon>Dikarya</taxon>
        <taxon>Basidiomycota</taxon>
        <taxon>Agaricomycotina</taxon>
        <taxon>Agaricomycetes</taxon>
        <taxon>Polyporales</taxon>
        <taxon>Polyporaceae</taxon>
        <taxon>Lentinus</taxon>
    </lineage>
</organism>
<reference evidence="2" key="1">
    <citation type="journal article" date="2018" name="Genome Biol. Evol.">
        <title>Genomics and development of Lentinus tigrinus, a white-rot wood-decaying mushroom with dimorphic fruiting bodies.</title>
        <authorList>
            <person name="Wu B."/>
            <person name="Xu Z."/>
            <person name="Knudson A."/>
            <person name="Carlson A."/>
            <person name="Chen N."/>
            <person name="Kovaka S."/>
            <person name="LaButti K."/>
            <person name="Lipzen A."/>
            <person name="Pennachio C."/>
            <person name="Riley R."/>
            <person name="Schakwitz W."/>
            <person name="Umezawa K."/>
            <person name="Ohm R.A."/>
            <person name="Grigoriev I.V."/>
            <person name="Nagy L.G."/>
            <person name="Gibbons J."/>
            <person name="Hibbett D."/>
        </authorList>
    </citation>
    <scope>NUCLEOTIDE SEQUENCE [LARGE SCALE GENOMIC DNA]</scope>
    <source>
        <strain evidence="2">ALCF2SS1-6</strain>
    </source>
</reference>
<keyword evidence="3" id="KW-1185">Reference proteome</keyword>
<dbReference type="GO" id="GO:0003676">
    <property type="term" value="F:nucleic acid binding"/>
    <property type="evidence" value="ECO:0007669"/>
    <property type="project" value="InterPro"/>
</dbReference>
<dbReference type="Proteomes" id="UP000313359">
    <property type="component" value="Unassembled WGS sequence"/>
</dbReference>
<dbReference type="AlphaFoldDB" id="A0A5C2S4E8"/>
<sequence>MTDECIYVGVREHVIKPADSDHENITILVTICADGTSISLVVIYKGEVHCQQPWVLEKGYVNGKFGLEWIKHFDKTTKAKVAGCHHLLLIDGDVSYYTFTLLDYAYQNHILVLCYPLHATHIYQGLDIVMFSILKHSWTEVQWKFKQKGAKVTKSNFLSMYAHAHLEALTTDNIKAAF</sequence>
<dbReference type="Pfam" id="PF03184">
    <property type="entry name" value="DDE_1"/>
    <property type="match status" value="1"/>
</dbReference>
<gene>
    <name evidence="2" type="ORF">L227DRAFT_587190</name>
</gene>
<dbReference type="STRING" id="1328759.A0A5C2S4E8"/>
<dbReference type="InterPro" id="IPR004875">
    <property type="entry name" value="DDE_SF_endonuclease_dom"/>
</dbReference>
<evidence type="ECO:0000259" key="1">
    <source>
        <dbReference type="Pfam" id="PF03184"/>
    </source>
</evidence>
<protein>
    <recommendedName>
        <fullName evidence="1">DDE-1 domain-containing protein</fullName>
    </recommendedName>
</protein>
<accession>A0A5C2S4E8</accession>
<dbReference type="OrthoDB" id="2800589at2759"/>
<evidence type="ECO:0000313" key="3">
    <source>
        <dbReference type="Proteomes" id="UP000313359"/>
    </source>
</evidence>
<evidence type="ECO:0000313" key="2">
    <source>
        <dbReference type="EMBL" id="RPD58513.1"/>
    </source>
</evidence>
<proteinExistence type="predicted"/>
<name>A0A5C2S4E8_9APHY</name>
<dbReference type="EMBL" id="ML122275">
    <property type="protein sequence ID" value="RPD58513.1"/>
    <property type="molecule type" value="Genomic_DNA"/>
</dbReference>
<feature type="domain" description="DDE-1" evidence="1">
    <location>
        <begin position="27"/>
        <end position="178"/>
    </location>
</feature>